<sequence>MRKSIMSKIFVILTCFGLIVTFAACSGQKESGPDYADDEAMSVISQGLEKRFAIVDQQDSDDNSGAKTVREAVNTELNTDKPLKDRQYENSKLQEQVIGYINVLEESLGVIDKYSYESTEYVENGQKFMTREHRFSKLL</sequence>
<keyword evidence="3" id="KW-1185">Reference proteome</keyword>
<feature type="chain" id="PRO_5039050756" description="Secreted protein" evidence="1">
    <location>
        <begin position="24"/>
        <end position="139"/>
    </location>
</feature>
<comment type="caution">
    <text evidence="2">The sequence shown here is derived from an EMBL/GenBank/DDBJ whole genome shotgun (WGS) entry which is preliminary data.</text>
</comment>
<name>A0A7K1J3Y5_9BIFI</name>
<organism evidence="2 3">
    <name type="scientific">Bifidobacterium canis</name>
    <dbReference type="NCBI Taxonomy" id="2610880"/>
    <lineage>
        <taxon>Bacteria</taxon>
        <taxon>Bacillati</taxon>
        <taxon>Actinomycetota</taxon>
        <taxon>Actinomycetes</taxon>
        <taxon>Bifidobacteriales</taxon>
        <taxon>Bifidobacteriaceae</taxon>
        <taxon>Bifidobacterium</taxon>
    </lineage>
</organism>
<keyword evidence="1" id="KW-0732">Signal</keyword>
<dbReference type="Proteomes" id="UP000487882">
    <property type="component" value="Unassembled WGS sequence"/>
</dbReference>
<feature type="signal peptide" evidence="1">
    <location>
        <begin position="1"/>
        <end position="23"/>
    </location>
</feature>
<accession>A0A7K1J3Y5</accession>
<evidence type="ECO:0000313" key="2">
    <source>
        <dbReference type="EMBL" id="MUH59282.1"/>
    </source>
</evidence>
<dbReference type="RefSeq" id="WP_155588290.1">
    <property type="nucleotide sequence ID" value="NZ_WNLP01000002.1"/>
</dbReference>
<dbReference type="PROSITE" id="PS51257">
    <property type="entry name" value="PROKAR_LIPOPROTEIN"/>
    <property type="match status" value="1"/>
</dbReference>
<dbReference type="EMBL" id="WNLP01000002">
    <property type="protein sequence ID" value="MUH59282.1"/>
    <property type="molecule type" value="Genomic_DNA"/>
</dbReference>
<proteinExistence type="predicted"/>
<evidence type="ECO:0000256" key="1">
    <source>
        <dbReference type="SAM" id="SignalP"/>
    </source>
</evidence>
<reference evidence="2 3" key="1">
    <citation type="submission" date="2019-09" db="EMBL/GenBank/DDBJ databases">
        <title>Bifidobacterium canis sp. nov., isolated from the digestive tract of German Shepherd dog puppy.</title>
        <authorList>
            <person name="Bunesova V."/>
        </authorList>
    </citation>
    <scope>NUCLEOTIDE SEQUENCE [LARGE SCALE GENOMIC DNA]</scope>
    <source>
        <strain evidence="2 3">GSD1FS</strain>
    </source>
</reference>
<evidence type="ECO:0000313" key="3">
    <source>
        <dbReference type="Proteomes" id="UP000487882"/>
    </source>
</evidence>
<evidence type="ECO:0008006" key="4">
    <source>
        <dbReference type="Google" id="ProtNLM"/>
    </source>
</evidence>
<protein>
    <recommendedName>
        <fullName evidence="4">Secreted protein</fullName>
    </recommendedName>
</protein>
<gene>
    <name evidence="2" type="ORF">GSD1FS_0599</name>
</gene>
<dbReference type="AlphaFoldDB" id="A0A7K1J3Y5"/>